<evidence type="ECO:0000256" key="1">
    <source>
        <dbReference type="SAM" id="Phobius"/>
    </source>
</evidence>
<keyword evidence="1" id="KW-1133">Transmembrane helix</keyword>
<reference evidence="2" key="1">
    <citation type="journal article" date="2012" name="PLoS ONE">
        <title>Gene sets for utilization of primary and secondary nutrition supplies in the distal gut of endangered iberian lynx.</title>
        <authorList>
            <person name="Alcaide M."/>
            <person name="Messina E."/>
            <person name="Richter M."/>
            <person name="Bargiela R."/>
            <person name="Peplies J."/>
            <person name="Huws S.A."/>
            <person name="Newbold C.J."/>
            <person name="Golyshin P.N."/>
            <person name="Simon M.A."/>
            <person name="Lopez G."/>
            <person name="Yakimov M.M."/>
            <person name="Ferrer M."/>
        </authorList>
    </citation>
    <scope>NUCLEOTIDE SEQUENCE</scope>
</reference>
<organism evidence="2">
    <name type="scientific">gut metagenome</name>
    <dbReference type="NCBI Taxonomy" id="749906"/>
    <lineage>
        <taxon>unclassified sequences</taxon>
        <taxon>metagenomes</taxon>
        <taxon>organismal metagenomes</taxon>
    </lineage>
</organism>
<dbReference type="EMBL" id="AMCI01005017">
    <property type="protein sequence ID" value="EJW96952.1"/>
    <property type="molecule type" value="Genomic_DNA"/>
</dbReference>
<dbReference type="AlphaFoldDB" id="J9G559"/>
<sequence>MWKWSALVSRWFPILKFPITHRLWRALTVWIWTLPAVWPVTVFII</sequence>
<gene>
    <name evidence="2" type="ORF">EVA_14941</name>
</gene>
<feature type="transmembrane region" description="Helical" evidence="1">
    <location>
        <begin position="23"/>
        <end position="44"/>
    </location>
</feature>
<evidence type="ECO:0000313" key="2">
    <source>
        <dbReference type="EMBL" id="EJW96952.1"/>
    </source>
</evidence>
<comment type="caution">
    <text evidence="2">The sequence shown here is derived from an EMBL/GenBank/DDBJ whole genome shotgun (WGS) entry which is preliminary data.</text>
</comment>
<keyword evidence="1" id="KW-0472">Membrane</keyword>
<keyword evidence="1" id="KW-0812">Transmembrane</keyword>
<accession>J9G559</accession>
<name>J9G559_9ZZZZ</name>
<proteinExistence type="predicted"/>
<protein>
    <submittedName>
        <fullName evidence="2">Uncharacterized protein</fullName>
    </submittedName>
</protein>